<dbReference type="Gene3D" id="3.40.50.150">
    <property type="entry name" value="Vaccinia Virus protein VP39"/>
    <property type="match status" value="1"/>
</dbReference>
<accession>A0A5C6C967</accession>
<dbReference type="OrthoDB" id="3206826at2"/>
<dbReference type="GO" id="GO:0032259">
    <property type="term" value="P:methylation"/>
    <property type="evidence" value="ECO:0007669"/>
    <property type="project" value="UniProtKB-KW"/>
</dbReference>
<comment type="caution">
    <text evidence="1">The sequence shown here is derived from an EMBL/GenBank/DDBJ whole genome shotgun (WGS) entry which is preliminary data.</text>
</comment>
<dbReference type="AlphaFoldDB" id="A0A5C6C967"/>
<keyword evidence="1" id="KW-0808">Transferase</keyword>
<dbReference type="Pfam" id="PF13489">
    <property type="entry name" value="Methyltransf_23"/>
    <property type="match status" value="1"/>
</dbReference>
<keyword evidence="1" id="KW-0489">Methyltransferase</keyword>
<organism evidence="1 2">
    <name type="scientific">Novipirellula galeiformis</name>
    <dbReference type="NCBI Taxonomy" id="2528004"/>
    <lineage>
        <taxon>Bacteria</taxon>
        <taxon>Pseudomonadati</taxon>
        <taxon>Planctomycetota</taxon>
        <taxon>Planctomycetia</taxon>
        <taxon>Pirellulales</taxon>
        <taxon>Pirellulaceae</taxon>
        <taxon>Novipirellula</taxon>
    </lineage>
</organism>
<gene>
    <name evidence="1" type="ORF">Pla52o_45030</name>
</gene>
<protein>
    <submittedName>
        <fullName evidence="1">Bifunctional 3-demethylubiquinone-9 3-methyltransferase/ 2-octaprenyl-6-hydroxy phenol methylase</fullName>
    </submittedName>
</protein>
<dbReference type="Proteomes" id="UP000316304">
    <property type="component" value="Unassembled WGS sequence"/>
</dbReference>
<dbReference type="EMBL" id="SJPT01000008">
    <property type="protein sequence ID" value="TWU20625.1"/>
    <property type="molecule type" value="Genomic_DNA"/>
</dbReference>
<keyword evidence="1" id="KW-0830">Ubiquinone</keyword>
<evidence type="ECO:0000313" key="1">
    <source>
        <dbReference type="EMBL" id="TWU20625.1"/>
    </source>
</evidence>
<evidence type="ECO:0000313" key="2">
    <source>
        <dbReference type="Proteomes" id="UP000316304"/>
    </source>
</evidence>
<name>A0A5C6C967_9BACT</name>
<sequence length="287" mass="32561">MLGVSVSPTPAISEEEQPRFRFGKNWRSFLENLDDERISQAEKSLREMLGTDSLAGKRLLDIGSGSGLFSLAAHRLGAEVVSLDYDHDSVGCTEELKRRFANDQTSWQIIQGSVLDRPWIESLGAFDIVYSWGVLHHTGEMHRAIEIAADSTKPRGQFFLAIYNDQGGASRRWLRIKQTYHRLPGWVRPGLVIAVASWYEAKFALARLARFQNPSPLNDWRAKREDRGMSPWHDWVDWIGGLPFEVAKPEDIIVPLRRKGFVLNALKTVGNGWGCNEYVFERLPPNA</sequence>
<keyword evidence="2" id="KW-1185">Reference proteome</keyword>
<dbReference type="RefSeq" id="WP_146596532.1">
    <property type="nucleotide sequence ID" value="NZ_SJPT01000008.1"/>
</dbReference>
<dbReference type="GO" id="GO:0008168">
    <property type="term" value="F:methyltransferase activity"/>
    <property type="evidence" value="ECO:0007669"/>
    <property type="project" value="UniProtKB-KW"/>
</dbReference>
<dbReference type="SUPFAM" id="SSF53335">
    <property type="entry name" value="S-adenosyl-L-methionine-dependent methyltransferases"/>
    <property type="match status" value="1"/>
</dbReference>
<dbReference type="InterPro" id="IPR029063">
    <property type="entry name" value="SAM-dependent_MTases_sf"/>
</dbReference>
<reference evidence="1 2" key="1">
    <citation type="submission" date="2019-02" db="EMBL/GenBank/DDBJ databases">
        <title>Deep-cultivation of Planctomycetes and their phenomic and genomic characterization uncovers novel biology.</title>
        <authorList>
            <person name="Wiegand S."/>
            <person name="Jogler M."/>
            <person name="Boedeker C."/>
            <person name="Pinto D."/>
            <person name="Vollmers J."/>
            <person name="Rivas-Marin E."/>
            <person name="Kohn T."/>
            <person name="Peeters S.H."/>
            <person name="Heuer A."/>
            <person name="Rast P."/>
            <person name="Oberbeckmann S."/>
            <person name="Bunk B."/>
            <person name="Jeske O."/>
            <person name="Meyerdierks A."/>
            <person name="Storesund J.E."/>
            <person name="Kallscheuer N."/>
            <person name="Luecker S."/>
            <person name="Lage O.M."/>
            <person name="Pohl T."/>
            <person name="Merkel B.J."/>
            <person name="Hornburger P."/>
            <person name="Mueller R.-W."/>
            <person name="Bruemmer F."/>
            <person name="Labrenz M."/>
            <person name="Spormann A.M."/>
            <person name="Op Den Camp H."/>
            <person name="Overmann J."/>
            <person name="Amann R."/>
            <person name="Jetten M.S.M."/>
            <person name="Mascher T."/>
            <person name="Medema M.H."/>
            <person name="Devos D.P."/>
            <person name="Kaster A.-K."/>
            <person name="Ovreas L."/>
            <person name="Rohde M."/>
            <person name="Galperin M.Y."/>
            <person name="Jogler C."/>
        </authorList>
    </citation>
    <scope>NUCLEOTIDE SEQUENCE [LARGE SCALE GENOMIC DNA]</scope>
    <source>
        <strain evidence="1 2">Pla52o</strain>
    </source>
</reference>
<proteinExistence type="predicted"/>
<dbReference type="CDD" id="cd02440">
    <property type="entry name" value="AdoMet_MTases"/>
    <property type="match status" value="1"/>
</dbReference>